<feature type="compositionally biased region" description="Low complexity" evidence="2">
    <location>
        <begin position="386"/>
        <end position="404"/>
    </location>
</feature>
<dbReference type="Gene3D" id="1.25.10.10">
    <property type="entry name" value="Leucine-rich Repeat Variant"/>
    <property type="match status" value="1"/>
</dbReference>
<name>A0A315VSG2_GAMAF</name>
<dbReference type="Proteomes" id="UP000250572">
    <property type="component" value="Unassembled WGS sequence"/>
</dbReference>
<feature type="compositionally biased region" description="Low complexity" evidence="2">
    <location>
        <begin position="231"/>
        <end position="263"/>
    </location>
</feature>
<proteinExistence type="predicted"/>
<feature type="region of interest" description="Disordered" evidence="2">
    <location>
        <begin position="386"/>
        <end position="447"/>
    </location>
</feature>
<reference evidence="3 4" key="1">
    <citation type="journal article" date="2018" name="G3 (Bethesda)">
        <title>A High-Quality Reference Genome for the Invasive Mosquitofish Gambusia affinis Using a Chicago Library.</title>
        <authorList>
            <person name="Hoffberg S.L."/>
            <person name="Troendle N.J."/>
            <person name="Glenn T.C."/>
            <person name="Mahmud O."/>
            <person name="Louha S."/>
            <person name="Chalopin D."/>
            <person name="Bennetzen J.L."/>
            <person name="Mauricio R."/>
        </authorList>
    </citation>
    <scope>NUCLEOTIDE SEQUENCE [LARGE SCALE GENOMIC DNA]</scope>
    <source>
        <strain evidence="3">NE01/NJP1002.9</strain>
        <tissue evidence="3">Muscle</tissue>
    </source>
</reference>
<accession>A0A315VSG2</accession>
<feature type="compositionally biased region" description="Acidic residues" evidence="2">
    <location>
        <begin position="296"/>
        <end position="306"/>
    </location>
</feature>
<evidence type="ECO:0000313" key="4">
    <source>
        <dbReference type="Proteomes" id="UP000250572"/>
    </source>
</evidence>
<feature type="region of interest" description="Disordered" evidence="2">
    <location>
        <begin position="227"/>
        <end position="306"/>
    </location>
</feature>
<dbReference type="InterPro" id="IPR021133">
    <property type="entry name" value="HEAT_type_2"/>
</dbReference>
<dbReference type="InterPro" id="IPR016024">
    <property type="entry name" value="ARM-type_fold"/>
</dbReference>
<feature type="region of interest" description="Disordered" evidence="2">
    <location>
        <begin position="459"/>
        <end position="549"/>
    </location>
</feature>
<dbReference type="PANTHER" id="PTHR12984:SF3">
    <property type="entry name" value="N-TERMINAL KINASE-LIKE PROTEIN"/>
    <property type="match status" value="1"/>
</dbReference>
<dbReference type="SUPFAM" id="SSF48371">
    <property type="entry name" value="ARM repeat"/>
    <property type="match status" value="1"/>
</dbReference>
<feature type="repeat" description="HEAT" evidence="1">
    <location>
        <begin position="33"/>
        <end position="71"/>
    </location>
</feature>
<organism evidence="3 4">
    <name type="scientific">Gambusia affinis</name>
    <name type="common">Western mosquitofish</name>
    <name type="synonym">Heterandria affinis</name>
    <dbReference type="NCBI Taxonomy" id="33528"/>
    <lineage>
        <taxon>Eukaryota</taxon>
        <taxon>Metazoa</taxon>
        <taxon>Chordata</taxon>
        <taxon>Craniata</taxon>
        <taxon>Vertebrata</taxon>
        <taxon>Euteleostomi</taxon>
        <taxon>Actinopterygii</taxon>
        <taxon>Neopterygii</taxon>
        <taxon>Teleostei</taxon>
        <taxon>Neoteleostei</taxon>
        <taxon>Acanthomorphata</taxon>
        <taxon>Ovalentaria</taxon>
        <taxon>Atherinomorphae</taxon>
        <taxon>Cyprinodontiformes</taxon>
        <taxon>Poeciliidae</taxon>
        <taxon>Poeciliinae</taxon>
        <taxon>Gambusia</taxon>
    </lineage>
</organism>
<dbReference type="EMBL" id="NHOQ01001766">
    <property type="protein sequence ID" value="PWA22314.1"/>
    <property type="molecule type" value="Genomic_DNA"/>
</dbReference>
<dbReference type="InterPro" id="IPR051177">
    <property type="entry name" value="CIK-Related_Protein"/>
</dbReference>
<dbReference type="PANTHER" id="PTHR12984">
    <property type="entry name" value="SCY1-RELATED S/T PROTEIN KINASE-LIKE"/>
    <property type="match status" value="1"/>
</dbReference>
<evidence type="ECO:0008006" key="5">
    <source>
        <dbReference type="Google" id="ProtNLM"/>
    </source>
</evidence>
<keyword evidence="4" id="KW-1185">Reference proteome</keyword>
<dbReference type="PROSITE" id="PS50077">
    <property type="entry name" value="HEAT_REPEAT"/>
    <property type="match status" value="1"/>
</dbReference>
<protein>
    <recommendedName>
        <fullName evidence="5">TOG domain-containing protein</fullName>
    </recommendedName>
</protein>
<comment type="caution">
    <text evidence="3">The sequence shown here is derived from an EMBL/GenBank/DDBJ whole genome shotgun (WGS) entry which is preliminary data.</text>
</comment>
<sequence length="549" mass="59580">MFSSTDRAMRIRLLQQMEQFIQYLNEAAVNSQIFPHVVHGFTDTNPAIREQTVKSMLLLAPKLNETNLNQELMRHFARLQARDEQGPIRCNTTVCLGKIASYLNAGTRQRILVSAFSRATKDPFPASRSAGVLGFAATHNYYSVTEIAARILPTLCAVTVDPDKGVREQAFKAIKSFLTKLETVSEDPNKLAEIEKDVGSSAQPAGASSGWAGWAVTGVSSLTSKLIRNNPGAEGSAAAEGSGPSSGPSSGTSPTSATDGASALSKDAEDKTQQSSLSHRGASDRTNQSPTPGATDNDEEQIGDRCDDEEDWGSLEVHLLLLTVRCHGALRFEFVNHLVFFSRNRKKLRLMTGTPTGLELHQPKRKPLIEEYEPFILRTVSTAGRSSASMAMKKQSSDWSSSGWDADDSWSNEKEGQGQSSAGEEGWGNDWGEEETDVTSGNLPLPDGVRLASEYNWDSSSGNGATQNDLFASVSQRNTAAATTGDGWSSETTGDWGTESWESVEGGQNLSKVELSKKKREERRKELEAKRAERKAAKGPLKLGARKLD</sequence>
<evidence type="ECO:0000256" key="2">
    <source>
        <dbReference type="SAM" id="MobiDB-lite"/>
    </source>
</evidence>
<evidence type="ECO:0000313" key="3">
    <source>
        <dbReference type="EMBL" id="PWA22314.1"/>
    </source>
</evidence>
<feature type="compositionally biased region" description="Low complexity" evidence="2">
    <location>
        <begin position="417"/>
        <end position="430"/>
    </location>
</feature>
<dbReference type="InterPro" id="IPR011989">
    <property type="entry name" value="ARM-like"/>
</dbReference>
<feature type="compositionally biased region" description="Basic and acidic residues" evidence="2">
    <location>
        <begin position="523"/>
        <end position="536"/>
    </location>
</feature>
<dbReference type="AlphaFoldDB" id="A0A315VSG2"/>
<feature type="compositionally biased region" description="Polar residues" evidence="2">
    <location>
        <begin position="459"/>
        <end position="495"/>
    </location>
</feature>
<feature type="compositionally biased region" description="Polar residues" evidence="2">
    <location>
        <begin position="273"/>
        <end position="294"/>
    </location>
</feature>
<gene>
    <name evidence="3" type="ORF">CCH79_00012568</name>
</gene>
<evidence type="ECO:0000256" key="1">
    <source>
        <dbReference type="PROSITE-ProRule" id="PRU00103"/>
    </source>
</evidence>
<dbReference type="STRING" id="33528.ENSGAFP00000000570"/>